<feature type="domain" description="J" evidence="1">
    <location>
        <begin position="42"/>
        <end position="112"/>
    </location>
</feature>
<evidence type="ECO:0000313" key="2">
    <source>
        <dbReference type="EMBL" id="KAK6618257.1"/>
    </source>
</evidence>
<dbReference type="InterPro" id="IPR036869">
    <property type="entry name" value="J_dom_sf"/>
</dbReference>
<dbReference type="InterPro" id="IPR001623">
    <property type="entry name" value="DnaJ_domain"/>
</dbReference>
<name>A0ABR1AFH7_POLSC</name>
<dbReference type="InterPro" id="IPR052573">
    <property type="entry name" value="DnaJ_C_subfamily_28"/>
</dbReference>
<dbReference type="InterPro" id="IPR018961">
    <property type="entry name" value="DnaJ_homolog_subfam-C_membr-28"/>
</dbReference>
<evidence type="ECO:0000313" key="3">
    <source>
        <dbReference type="Proteomes" id="UP001359485"/>
    </source>
</evidence>
<dbReference type="SUPFAM" id="SSF46565">
    <property type="entry name" value="Chaperone J-domain"/>
    <property type="match status" value="1"/>
</dbReference>
<gene>
    <name evidence="2" type="ORF">RUM44_002708</name>
</gene>
<protein>
    <recommendedName>
        <fullName evidence="1">J domain-containing protein</fullName>
    </recommendedName>
</protein>
<dbReference type="Gene3D" id="1.10.287.110">
    <property type="entry name" value="DnaJ domain"/>
    <property type="match status" value="1"/>
</dbReference>
<dbReference type="SMART" id="SM00271">
    <property type="entry name" value="DnaJ"/>
    <property type="match status" value="1"/>
</dbReference>
<dbReference type="PROSITE" id="PS50076">
    <property type="entry name" value="DNAJ_2"/>
    <property type="match status" value="1"/>
</dbReference>
<keyword evidence="3" id="KW-1185">Reference proteome</keyword>
<dbReference type="PANTHER" id="PTHR39158">
    <property type="entry name" value="OS08G0560600 PROTEIN"/>
    <property type="match status" value="1"/>
</dbReference>
<organism evidence="2 3">
    <name type="scientific">Polyplax serrata</name>
    <name type="common">Common mouse louse</name>
    <dbReference type="NCBI Taxonomy" id="468196"/>
    <lineage>
        <taxon>Eukaryota</taxon>
        <taxon>Metazoa</taxon>
        <taxon>Ecdysozoa</taxon>
        <taxon>Arthropoda</taxon>
        <taxon>Hexapoda</taxon>
        <taxon>Insecta</taxon>
        <taxon>Pterygota</taxon>
        <taxon>Neoptera</taxon>
        <taxon>Paraneoptera</taxon>
        <taxon>Psocodea</taxon>
        <taxon>Troctomorpha</taxon>
        <taxon>Phthiraptera</taxon>
        <taxon>Anoplura</taxon>
        <taxon>Polyplacidae</taxon>
        <taxon>Polyplax</taxon>
    </lineage>
</organism>
<accession>A0ABR1AFH7</accession>
<reference evidence="2 3" key="1">
    <citation type="submission" date="2023-09" db="EMBL/GenBank/DDBJ databases">
        <title>Genomes of two closely related lineages of the louse Polyplax serrata with different host specificities.</title>
        <authorList>
            <person name="Martinu J."/>
            <person name="Tarabai H."/>
            <person name="Stefka J."/>
            <person name="Hypsa V."/>
        </authorList>
    </citation>
    <scope>NUCLEOTIDE SEQUENCE [LARGE SCALE GENOMIC DNA]</scope>
    <source>
        <strain evidence="2">98ZLc_SE</strain>
    </source>
</reference>
<dbReference type="Pfam" id="PF00226">
    <property type="entry name" value="DnaJ"/>
    <property type="match status" value="1"/>
</dbReference>
<dbReference type="PRINTS" id="PR00625">
    <property type="entry name" value="JDOMAIN"/>
</dbReference>
<dbReference type="Pfam" id="PF09350">
    <property type="entry name" value="DJC28_CD"/>
    <property type="match status" value="1"/>
</dbReference>
<dbReference type="CDD" id="cd06257">
    <property type="entry name" value="DnaJ"/>
    <property type="match status" value="1"/>
</dbReference>
<dbReference type="PANTHER" id="PTHR39158:SF1">
    <property type="entry name" value="DNAJ HOMOLOG SUBFAMILY C MEMBER 28"/>
    <property type="match status" value="1"/>
</dbReference>
<dbReference type="Proteomes" id="UP001359485">
    <property type="component" value="Unassembled WGS sequence"/>
</dbReference>
<comment type="caution">
    <text evidence="2">The sequence shown here is derived from an EMBL/GenBank/DDBJ whole genome shotgun (WGS) entry which is preliminary data.</text>
</comment>
<sequence>MFQVLRRSNSICGLNDLLHQKALHTPIVRLCSVSNNMREYAKCYRILEIPNNSDQETVRRAFIELCKKYHPDSSKSSGDCLKFQEIESAYRFLQNKFASEKWNVNEGIGEYGLYYKEKEKTDDPVKPEVFDIKHTAPQHRQYLSYNGIGSGTPSQREKQYVKYRTVVAAGNVHDHHIKKLTAAEENSLLMKDKNEAKKVKTRYGMDRLVEDLIQESMAKGHFDNLKGQGKPLPQTNYNPYVDYTTHKINQIMIENGFVPEWINLQKEIIDETDSIKRVLIQERKKLGPHPLNFYEVQEWKKVVESLQISVQKLNSKINKFNLVVPVMNKQKIYFNLERESCDILKMEFTEKNVLSRDKMEVKDGASFSDVFSFTK</sequence>
<evidence type="ECO:0000259" key="1">
    <source>
        <dbReference type="PROSITE" id="PS50076"/>
    </source>
</evidence>
<proteinExistence type="predicted"/>
<dbReference type="EMBL" id="JAWJWF010000050">
    <property type="protein sequence ID" value="KAK6618257.1"/>
    <property type="molecule type" value="Genomic_DNA"/>
</dbReference>